<sequence>MTRVVQIRYHFNDIGATGCTFWQFACSKITAQVPPYRCAHLRGGFTGVQSAGILCLRSGEIQCVFVFYPRIFCGIFLKPHLVNCRRHITGKV</sequence>
<dbReference type="Proteomes" id="UP001162156">
    <property type="component" value="Unassembled WGS sequence"/>
</dbReference>
<evidence type="ECO:0000313" key="1">
    <source>
        <dbReference type="EMBL" id="KAJ8949337.1"/>
    </source>
</evidence>
<evidence type="ECO:0000313" key="2">
    <source>
        <dbReference type="Proteomes" id="UP001162156"/>
    </source>
</evidence>
<proteinExistence type="predicted"/>
<keyword evidence="2" id="KW-1185">Reference proteome</keyword>
<name>A0AAV8YEB9_9CUCU</name>
<gene>
    <name evidence="1" type="ORF">NQ314_008257</name>
</gene>
<organism evidence="1 2">
    <name type="scientific">Rhamnusium bicolor</name>
    <dbReference type="NCBI Taxonomy" id="1586634"/>
    <lineage>
        <taxon>Eukaryota</taxon>
        <taxon>Metazoa</taxon>
        <taxon>Ecdysozoa</taxon>
        <taxon>Arthropoda</taxon>
        <taxon>Hexapoda</taxon>
        <taxon>Insecta</taxon>
        <taxon>Pterygota</taxon>
        <taxon>Neoptera</taxon>
        <taxon>Endopterygota</taxon>
        <taxon>Coleoptera</taxon>
        <taxon>Polyphaga</taxon>
        <taxon>Cucujiformia</taxon>
        <taxon>Chrysomeloidea</taxon>
        <taxon>Cerambycidae</taxon>
        <taxon>Lepturinae</taxon>
        <taxon>Rhagiini</taxon>
        <taxon>Rhamnusium</taxon>
    </lineage>
</organism>
<protein>
    <submittedName>
        <fullName evidence="1">Uncharacterized protein</fullName>
    </submittedName>
</protein>
<dbReference type="AlphaFoldDB" id="A0AAV8YEB9"/>
<accession>A0AAV8YEB9</accession>
<dbReference type="EMBL" id="JANEYF010002236">
    <property type="protein sequence ID" value="KAJ8949337.1"/>
    <property type="molecule type" value="Genomic_DNA"/>
</dbReference>
<comment type="caution">
    <text evidence="1">The sequence shown here is derived from an EMBL/GenBank/DDBJ whole genome shotgun (WGS) entry which is preliminary data.</text>
</comment>
<reference evidence="1" key="1">
    <citation type="journal article" date="2023" name="Insect Mol. Biol.">
        <title>Genome sequencing provides insights into the evolution of gene families encoding plant cell wall-degrading enzymes in longhorned beetles.</title>
        <authorList>
            <person name="Shin N.R."/>
            <person name="Okamura Y."/>
            <person name="Kirsch R."/>
            <person name="Pauchet Y."/>
        </authorList>
    </citation>
    <scope>NUCLEOTIDE SEQUENCE</scope>
    <source>
        <strain evidence="1">RBIC_L_NR</strain>
    </source>
</reference>